<dbReference type="Proteomes" id="UP000077134">
    <property type="component" value="Unassembled WGS sequence"/>
</dbReference>
<evidence type="ECO:0000259" key="1">
    <source>
        <dbReference type="PROSITE" id="PS50921"/>
    </source>
</evidence>
<evidence type="ECO:0000313" key="3">
    <source>
        <dbReference type="Proteomes" id="UP000077134"/>
    </source>
</evidence>
<keyword evidence="2" id="KW-0418">Kinase</keyword>
<dbReference type="InterPro" id="IPR011006">
    <property type="entry name" value="CheY-like_superfamily"/>
</dbReference>
<comment type="caution">
    <text evidence="2">The sequence shown here is derived from an EMBL/GenBank/DDBJ whole genome shotgun (WGS) entry which is preliminary data.</text>
</comment>
<protein>
    <submittedName>
        <fullName evidence="2">Histidine kinase</fullName>
    </submittedName>
</protein>
<dbReference type="GO" id="GO:0003723">
    <property type="term" value="F:RNA binding"/>
    <property type="evidence" value="ECO:0007669"/>
    <property type="project" value="InterPro"/>
</dbReference>
<dbReference type="Pfam" id="PF03861">
    <property type="entry name" value="ANTAR"/>
    <property type="match status" value="1"/>
</dbReference>
<proteinExistence type="predicted"/>
<keyword evidence="2" id="KW-0808">Transferase</keyword>
<dbReference type="OrthoDB" id="9795002at2"/>
<dbReference type="SUPFAM" id="SSF52172">
    <property type="entry name" value="CheY-like"/>
    <property type="match status" value="1"/>
</dbReference>
<dbReference type="RefSeq" id="WP_068661459.1">
    <property type="nucleotide sequence ID" value="NZ_CP017770.1"/>
</dbReference>
<dbReference type="EMBL" id="LSFN01000044">
    <property type="protein sequence ID" value="OAB71113.1"/>
    <property type="molecule type" value="Genomic_DNA"/>
</dbReference>
<keyword evidence="3" id="KW-1185">Reference proteome</keyword>
<dbReference type="AlphaFoldDB" id="A0A162KN19"/>
<name>A0A162KN19_9BACL</name>
<feature type="domain" description="ANTAR" evidence="1">
    <location>
        <begin position="131"/>
        <end position="192"/>
    </location>
</feature>
<sequence>MHFLLVVHEPYNTVNTNHSKTSLPDVLPEVMLKSYGYQVFTTSSEQDIPPIIEKLDAVVLHIPIGDIKGWDVFFQQQNPLPLMWWCGSGVANSSITSCEDNVTIDGILTPSMNEVELHWALHIGTKQFYDRKHWLNERSQLISRLEERKWIDMAKQILSEVNRISEAEAYDVLRKRAMNERKRMVDIATSIVKAQQQLKA</sequence>
<dbReference type="PROSITE" id="PS50921">
    <property type="entry name" value="ANTAR"/>
    <property type="match status" value="1"/>
</dbReference>
<evidence type="ECO:0000313" key="2">
    <source>
        <dbReference type="EMBL" id="OAB71113.1"/>
    </source>
</evidence>
<organism evidence="2 3">
    <name type="scientific">Paenibacillus crassostreae</name>
    <dbReference type="NCBI Taxonomy" id="1763538"/>
    <lineage>
        <taxon>Bacteria</taxon>
        <taxon>Bacillati</taxon>
        <taxon>Bacillota</taxon>
        <taxon>Bacilli</taxon>
        <taxon>Bacillales</taxon>
        <taxon>Paenibacillaceae</taxon>
        <taxon>Paenibacillus</taxon>
    </lineage>
</organism>
<reference evidence="2 3" key="1">
    <citation type="submission" date="2016-02" db="EMBL/GenBank/DDBJ databases">
        <title>Paenibacillus sp. LPB0068, isolated from Crassostrea gigas.</title>
        <authorList>
            <person name="Shin S.-K."/>
            <person name="Yi H."/>
        </authorList>
    </citation>
    <scope>NUCLEOTIDE SEQUENCE [LARGE SCALE GENOMIC DNA]</scope>
    <source>
        <strain evidence="2 3">LPB0068</strain>
    </source>
</reference>
<dbReference type="KEGG" id="pcx:LPB68_09245"/>
<dbReference type="Gene3D" id="1.10.10.10">
    <property type="entry name" value="Winged helix-like DNA-binding domain superfamily/Winged helix DNA-binding domain"/>
    <property type="match status" value="1"/>
</dbReference>
<dbReference type="GO" id="GO:0016301">
    <property type="term" value="F:kinase activity"/>
    <property type="evidence" value="ECO:0007669"/>
    <property type="project" value="UniProtKB-KW"/>
</dbReference>
<dbReference type="InterPro" id="IPR036388">
    <property type="entry name" value="WH-like_DNA-bd_sf"/>
</dbReference>
<dbReference type="InterPro" id="IPR005561">
    <property type="entry name" value="ANTAR"/>
</dbReference>
<gene>
    <name evidence="2" type="ORF">PNBC_21395</name>
</gene>
<accession>A0A162KN19</accession>
<dbReference type="STRING" id="1763538.LPB68_09245"/>
<dbReference type="SMART" id="SM01012">
    <property type="entry name" value="ANTAR"/>
    <property type="match status" value="1"/>
</dbReference>